<dbReference type="Proteomes" id="UP000794436">
    <property type="component" value="Unassembled WGS sequence"/>
</dbReference>
<feature type="region of interest" description="Disordered" evidence="3">
    <location>
        <begin position="1"/>
        <end position="20"/>
    </location>
</feature>
<feature type="region of interest" description="Disordered" evidence="3">
    <location>
        <begin position="1218"/>
        <end position="1262"/>
    </location>
</feature>
<dbReference type="PANTHER" id="PTHR19860:SF40">
    <property type="entry name" value="WD40 REPEAT-CONTAINING PROTEIN"/>
    <property type="match status" value="1"/>
</dbReference>
<feature type="compositionally biased region" description="Polar residues" evidence="3">
    <location>
        <begin position="1387"/>
        <end position="1398"/>
    </location>
</feature>
<organism evidence="4 5">
    <name type="scientific">Pythium oligandrum</name>
    <name type="common">Mycoparasitic fungus</name>
    <dbReference type="NCBI Taxonomy" id="41045"/>
    <lineage>
        <taxon>Eukaryota</taxon>
        <taxon>Sar</taxon>
        <taxon>Stramenopiles</taxon>
        <taxon>Oomycota</taxon>
        <taxon>Peronosporomycetes</taxon>
        <taxon>Pythiales</taxon>
        <taxon>Pythiaceae</taxon>
        <taxon>Pythium</taxon>
    </lineage>
</organism>
<dbReference type="Gene3D" id="3.40.50.300">
    <property type="entry name" value="P-loop containing nucleotide triphosphate hydrolases"/>
    <property type="match status" value="1"/>
</dbReference>
<dbReference type="EMBL" id="SPLM01000144">
    <property type="protein sequence ID" value="TMW57453.1"/>
    <property type="molecule type" value="Genomic_DNA"/>
</dbReference>
<feature type="compositionally biased region" description="Acidic residues" evidence="3">
    <location>
        <begin position="1070"/>
        <end position="1093"/>
    </location>
</feature>
<feature type="compositionally biased region" description="Low complexity" evidence="3">
    <location>
        <begin position="761"/>
        <end position="773"/>
    </location>
</feature>
<evidence type="ECO:0000256" key="2">
    <source>
        <dbReference type="SAM" id="Coils"/>
    </source>
</evidence>
<feature type="coiled-coil region" evidence="2">
    <location>
        <begin position="1176"/>
        <end position="1203"/>
    </location>
</feature>
<feature type="compositionally biased region" description="Low complexity" evidence="3">
    <location>
        <begin position="1241"/>
        <end position="1262"/>
    </location>
</feature>
<feature type="compositionally biased region" description="Polar residues" evidence="3">
    <location>
        <begin position="1227"/>
        <end position="1240"/>
    </location>
</feature>
<keyword evidence="5" id="KW-1185">Reference proteome</keyword>
<protein>
    <recommendedName>
        <fullName evidence="6">NACHT domain-containing protein</fullName>
    </recommendedName>
</protein>
<dbReference type="SUPFAM" id="SSF52540">
    <property type="entry name" value="P-loop containing nucleoside triphosphate hydrolases"/>
    <property type="match status" value="1"/>
</dbReference>
<evidence type="ECO:0008006" key="6">
    <source>
        <dbReference type="Google" id="ProtNLM"/>
    </source>
</evidence>
<dbReference type="PANTHER" id="PTHR19860">
    <property type="entry name" value="DDB1- AND CUL4-ASSOCIATED FACTOR 12-RELATED"/>
    <property type="match status" value="1"/>
</dbReference>
<feature type="compositionally biased region" description="Low complexity" evidence="3">
    <location>
        <begin position="783"/>
        <end position="798"/>
    </location>
</feature>
<feature type="region of interest" description="Disordered" evidence="3">
    <location>
        <begin position="761"/>
        <end position="860"/>
    </location>
</feature>
<gene>
    <name evidence="4" type="ORF">Poli38472_003378</name>
</gene>
<feature type="region of interest" description="Disordered" evidence="3">
    <location>
        <begin position="1338"/>
        <end position="1475"/>
    </location>
</feature>
<dbReference type="InterPro" id="IPR051191">
    <property type="entry name" value="DCAF12"/>
</dbReference>
<dbReference type="OrthoDB" id="2325716at2759"/>
<proteinExistence type="predicted"/>
<name>A0A8K1C6R2_PYTOL</name>
<accession>A0A8K1C6R2</accession>
<feature type="region of interest" description="Disordered" evidence="3">
    <location>
        <begin position="1054"/>
        <end position="1127"/>
    </location>
</feature>
<feature type="region of interest" description="Disordered" evidence="3">
    <location>
        <begin position="408"/>
        <end position="429"/>
    </location>
</feature>
<reference evidence="4" key="1">
    <citation type="submission" date="2019-03" db="EMBL/GenBank/DDBJ databases">
        <title>Long read genome sequence of the mycoparasitic Pythium oligandrum ATCC 38472 isolated from sugarbeet rhizosphere.</title>
        <authorList>
            <person name="Gaulin E."/>
        </authorList>
    </citation>
    <scope>NUCLEOTIDE SEQUENCE</scope>
    <source>
        <strain evidence="4">ATCC 38472_TT</strain>
    </source>
</reference>
<dbReference type="InterPro" id="IPR027417">
    <property type="entry name" value="P-loop_NTPase"/>
</dbReference>
<keyword evidence="1" id="KW-0677">Repeat</keyword>
<evidence type="ECO:0000313" key="4">
    <source>
        <dbReference type="EMBL" id="TMW57453.1"/>
    </source>
</evidence>
<keyword evidence="2" id="KW-0175">Coiled coil</keyword>
<evidence type="ECO:0000256" key="3">
    <source>
        <dbReference type="SAM" id="MobiDB-lite"/>
    </source>
</evidence>
<feature type="compositionally biased region" description="Basic and acidic residues" evidence="3">
    <location>
        <begin position="1429"/>
        <end position="1466"/>
    </location>
</feature>
<feature type="compositionally biased region" description="Low complexity" evidence="3">
    <location>
        <begin position="807"/>
        <end position="818"/>
    </location>
</feature>
<evidence type="ECO:0000313" key="5">
    <source>
        <dbReference type="Proteomes" id="UP000794436"/>
    </source>
</evidence>
<comment type="caution">
    <text evidence="4">The sequence shown here is derived from an EMBL/GenBank/DDBJ whole genome shotgun (WGS) entry which is preliminary data.</text>
</comment>
<sequence>MSPPRKGHGSGEGGSGGKREFVRAHTVAEDLVPGERPEFIESTVISRENATHLAFAKSRKEDFVYAPTTQYLRVLNDYCSPEGSIASSLPLSSILVVVGASGHGKSSLLAHWAEMRRRSKTTSHEFIYEHYAGCSYDSVKLSLFLFRLMNQLKVTFGLRDFELPREHEEEKLKFSFGRCLEAAVGRTNARVDATFKRKSIILILDGIDSIRTEDGGDSLSWLPNSFPSGVRVIVSATHVSTPMHDSHQCRSVTRKAFAFDADADIIYDTSLAPSAHDSHTIRELRRRNATFLVAEPLDEAACRAILDLYESSRPQHRLDASEKDMIVDAACSANPLVVRLVLHGLALFDSDAPLTHGYTRHSWLQCAIQASDVPAVYTHLIRRWNDILLNELQKNLAIRQAAAKGSGFEGTQPRILSRSGSKRDLGGLGGGAPSSAGHGMLARMSSMRQVPAEALSAADAAEVEKLQEQIEQRALLVRHTLSLFAVARYGLSESDIIRLLGDTVPLQACQQVLAFLEPHLMRIRRDDCSTAAGTSVVLYDLSHNQLRLVVRYGYLRDDQLRSCYYKELATYFDGLEASQRRIDELPVQLERCAMWSALQAALVNVKMFQLWWSERNRQEFFSYWMVLRSNCSIHDPVEDFIRSLDEYIAHENPSAEQLLVLFLTITDFLRSWQHIDTSKGLQLVLHRPEPPQLQEFITSLGSFTTAHLPEDEAKRVLGEIDALCIHKTDGYFVRRWLWTQFPLIGIAFESRFLRNLLATKGPSGSSAAATNGTTSGGGDDNESVSASSPALSPTSSTSGNSFLPPATSNSTKTTGSGSRALSSILPKSLLGRDSKTKPPSFSPINKRATAVPTTTGGGGFDAIPEDDFGAFEFLAADPSDLSGPGSISKLESHLMELRARYDKLKYIAKDKQDALQKVDSRLLDVRAQGKEAGQSASQIDELLDQIRQINDETMLGRQRGEYYRAILRHCEIHPARDPNTIEIAETTVTKLKQEVVQQQQKAQVIAYENRLATAEVKKLQLVIDDKARMHQTALDRLRWRHELMHRLHVNTLKKHGLNESTSSETTSARDDDDEDYSDEEEGQNDPQTTEESESPGKMTTRATSRRRPTTNNNTPGDPQFSRAKDRLLQKRETTIERIRKAELLKLYVGSPYKDDGVLGALRQVGINKPEEAHVYWQDQQEHANQLEAEERSAEQRVAEYREKLEHLHTVLLNLKLSGSEEPGADGSGNSKASAADENNNGAAASPPSSSASGGATAGESSSKAHNIKLLDHQLGAATTVTQQKKERTTRLKALTEKLHLGLVHVGHILGVNVSQQTESTELAETVEQVVRLYLGDEGHMQSTSSNGLRRKNSVRAASQSGLHALAPPDARSPDEKMRYNLRVFHSPQRQLNPYTGFNETQEEDDDGEEEDEEEEQEEKPVGKTGRGGHGRERGENNSDEVVTKRGDIKKRAQMELERKRNQEKRAEAKKKSKGE</sequence>
<feature type="compositionally biased region" description="Acidic residues" evidence="3">
    <location>
        <begin position="1400"/>
        <end position="1417"/>
    </location>
</feature>
<evidence type="ECO:0000256" key="1">
    <source>
        <dbReference type="ARBA" id="ARBA00022737"/>
    </source>
</evidence>